<dbReference type="Proteomes" id="UP001211711">
    <property type="component" value="Unassembled WGS sequence"/>
</dbReference>
<keyword evidence="2" id="KW-1185">Reference proteome</keyword>
<comment type="caution">
    <text evidence="1">The sequence shown here is derived from an EMBL/GenBank/DDBJ whole genome shotgun (WGS) entry which is preliminary data.</text>
</comment>
<accession>A0ABT4ZLD4</accession>
<evidence type="ECO:0000313" key="2">
    <source>
        <dbReference type="Proteomes" id="UP001211711"/>
    </source>
</evidence>
<dbReference type="Pfam" id="PF08872">
    <property type="entry name" value="KGK"/>
    <property type="match status" value="1"/>
</dbReference>
<dbReference type="InterPro" id="IPR014971">
    <property type="entry name" value="KGK"/>
</dbReference>
<name>A0ABT4ZLD4_9CYAN</name>
<reference evidence="1 2" key="1">
    <citation type="submission" date="2023-01" db="EMBL/GenBank/DDBJ databases">
        <title>Genomes from the Australian National Cyanobacteria Reference Collection.</title>
        <authorList>
            <person name="Willis A."/>
            <person name="Lee E.M.F."/>
        </authorList>
    </citation>
    <scope>NUCLEOTIDE SEQUENCE [LARGE SCALE GENOMIC DNA]</scope>
    <source>
        <strain evidence="1 2">CS-549</strain>
    </source>
</reference>
<proteinExistence type="predicted"/>
<organism evidence="1 2">
    <name type="scientific">Sphaerospermopsis kisseleviana CS-549</name>
    <dbReference type="NCBI Taxonomy" id="3021783"/>
    <lineage>
        <taxon>Bacteria</taxon>
        <taxon>Bacillati</taxon>
        <taxon>Cyanobacteriota</taxon>
        <taxon>Cyanophyceae</taxon>
        <taxon>Nostocales</taxon>
        <taxon>Aphanizomenonaceae</taxon>
        <taxon>Sphaerospermopsis</taxon>
        <taxon>Sphaerospermopsis kisseleviana</taxon>
    </lineage>
</organism>
<gene>
    <name evidence="1" type="ORF">PN497_00375</name>
</gene>
<protein>
    <submittedName>
        <fullName evidence="1">KGK domain-containing protein</fullName>
    </submittedName>
</protein>
<dbReference type="EMBL" id="JAQMTI010000006">
    <property type="protein sequence ID" value="MDB9439845.1"/>
    <property type="molecule type" value="Genomic_DNA"/>
</dbReference>
<dbReference type="RefSeq" id="WP_190348637.1">
    <property type="nucleotide sequence ID" value="NZ_JAQMTI010000006.1"/>
</dbReference>
<sequence>MSHQFAMLNQNDVISVNPENFDRLDVSKTMTASELIEVIKEYIGSDDQDAKLFTEGMEAKVLRPGDGWKKVKIRVCIEFEPDEPTVKEIVVNNNSKLNQETSPLDDLREKLKYTE</sequence>
<evidence type="ECO:0000313" key="1">
    <source>
        <dbReference type="EMBL" id="MDB9439845.1"/>
    </source>
</evidence>